<dbReference type="PANTHER" id="PTHR42742">
    <property type="entry name" value="TRANSCRIPTIONAL REPRESSOR MPRA"/>
    <property type="match status" value="1"/>
</dbReference>
<keyword evidence="8" id="KW-1185">Reference proteome</keyword>
<organism evidence="7 8">
    <name type="scientific">Longibacter salinarum</name>
    <dbReference type="NCBI Taxonomy" id="1850348"/>
    <lineage>
        <taxon>Bacteria</taxon>
        <taxon>Pseudomonadati</taxon>
        <taxon>Rhodothermota</taxon>
        <taxon>Rhodothermia</taxon>
        <taxon>Rhodothermales</taxon>
        <taxon>Salisaetaceae</taxon>
        <taxon>Longibacter</taxon>
    </lineage>
</organism>
<dbReference type="EMBL" id="PDEQ01000002">
    <property type="protein sequence ID" value="PEN14230.1"/>
    <property type="molecule type" value="Genomic_DNA"/>
</dbReference>
<dbReference type="PROSITE" id="PS01125">
    <property type="entry name" value="ROK"/>
    <property type="match status" value="1"/>
</dbReference>
<dbReference type="SUPFAM" id="SSF53067">
    <property type="entry name" value="Actin-like ATPase domain"/>
    <property type="match status" value="1"/>
</dbReference>
<dbReference type="OrthoDB" id="9810372at2"/>
<proteinExistence type="predicted"/>
<keyword evidence="4" id="KW-0460">Magnesium</keyword>
<evidence type="ECO:0000256" key="6">
    <source>
        <dbReference type="ARBA" id="ARBA00048451"/>
    </source>
</evidence>
<dbReference type="RefSeq" id="WP_098074410.1">
    <property type="nucleotide sequence ID" value="NZ_PDEQ01000002.1"/>
</dbReference>
<keyword evidence="3" id="KW-0862">Zinc</keyword>
<comment type="catalytic activity">
    <reaction evidence="6">
        <text>D-fructose + ATP = D-fructose 6-phosphate + ADP + H(+)</text>
        <dbReference type="Rhea" id="RHEA:16125"/>
        <dbReference type="ChEBI" id="CHEBI:15378"/>
        <dbReference type="ChEBI" id="CHEBI:30616"/>
        <dbReference type="ChEBI" id="CHEBI:37721"/>
        <dbReference type="ChEBI" id="CHEBI:61527"/>
        <dbReference type="ChEBI" id="CHEBI:456216"/>
        <dbReference type="EC" id="2.7.1.4"/>
    </reaction>
</comment>
<reference evidence="7 8" key="1">
    <citation type="submission" date="2017-10" db="EMBL/GenBank/DDBJ databases">
        <title>Draft genome of Longibacter Salinarum.</title>
        <authorList>
            <person name="Goh K.M."/>
            <person name="Shamsir M.S."/>
            <person name="Lim S.W."/>
        </authorList>
    </citation>
    <scope>NUCLEOTIDE SEQUENCE [LARGE SCALE GENOMIC DNA]</scope>
    <source>
        <strain evidence="7 8">KCTC 52045</strain>
    </source>
</reference>
<dbReference type="CDD" id="cd24067">
    <property type="entry name" value="ASKHA_NBD_ROK_BsFRK-like"/>
    <property type="match status" value="1"/>
</dbReference>
<comment type="cofactor">
    <cofactor evidence="1">
        <name>Mg(2+)</name>
        <dbReference type="ChEBI" id="CHEBI:18420"/>
    </cofactor>
</comment>
<comment type="caution">
    <text evidence="7">The sequence shown here is derived from an EMBL/GenBank/DDBJ whole genome shotgun (WGS) entry which is preliminary data.</text>
</comment>
<dbReference type="GO" id="GO:0046872">
    <property type="term" value="F:metal ion binding"/>
    <property type="evidence" value="ECO:0007669"/>
    <property type="project" value="UniProtKB-KW"/>
</dbReference>
<dbReference type="PANTHER" id="PTHR42742:SF3">
    <property type="entry name" value="FRUCTOKINASE"/>
    <property type="match status" value="1"/>
</dbReference>
<dbReference type="Proteomes" id="UP000220102">
    <property type="component" value="Unassembled WGS sequence"/>
</dbReference>
<evidence type="ECO:0000256" key="1">
    <source>
        <dbReference type="ARBA" id="ARBA00001946"/>
    </source>
</evidence>
<evidence type="ECO:0000256" key="5">
    <source>
        <dbReference type="ARBA" id="ARBA00038887"/>
    </source>
</evidence>
<dbReference type="EC" id="2.7.1.4" evidence="5"/>
<evidence type="ECO:0000256" key="4">
    <source>
        <dbReference type="ARBA" id="ARBA00022842"/>
    </source>
</evidence>
<dbReference type="GO" id="GO:0008865">
    <property type="term" value="F:fructokinase activity"/>
    <property type="evidence" value="ECO:0007669"/>
    <property type="project" value="UniProtKB-EC"/>
</dbReference>
<evidence type="ECO:0000313" key="7">
    <source>
        <dbReference type="EMBL" id="PEN14230.1"/>
    </source>
</evidence>
<evidence type="ECO:0000256" key="2">
    <source>
        <dbReference type="ARBA" id="ARBA00022723"/>
    </source>
</evidence>
<dbReference type="InterPro" id="IPR049874">
    <property type="entry name" value="ROK_cs"/>
</dbReference>
<name>A0A2A8D034_9BACT</name>
<accession>A0A2A8D034</accession>
<dbReference type="InterPro" id="IPR043129">
    <property type="entry name" value="ATPase_NBD"/>
</dbReference>
<keyword evidence="2" id="KW-0479">Metal-binding</keyword>
<sequence>MTFGAIEAGGTKFVCATGSGPNDLQRVTRIPTTAPDETLTAVLDFFQAHSSPLRALGIGSFGPINPHADSPAYGRLLNTPKARWSNVDIIEPFQALNCPVAVDTDVNAAALAEYVWGAGTDVDSLLYLTIGTGIGGGFVVDGTPHHGLLHPEMGHLRVRRLEEDTFDGLCPYHGDCLEGLASGPALEARVGTQPEKLPSDHPIWSIHAQYLAQACATLIYVLSPERFVLGGGVMQQKHLFPRIRHHLRQELAGYVDLPRLTSDLDSYVVPPHLGDRAGVLGALHLAQRKALESHSQVPSHEHLSEHD</sequence>
<protein>
    <recommendedName>
        <fullName evidence="5">fructokinase</fullName>
        <ecNumber evidence="5">2.7.1.4</ecNumber>
    </recommendedName>
</protein>
<dbReference type="Pfam" id="PF00480">
    <property type="entry name" value="ROK"/>
    <property type="match status" value="1"/>
</dbReference>
<evidence type="ECO:0000313" key="8">
    <source>
        <dbReference type="Proteomes" id="UP000220102"/>
    </source>
</evidence>
<gene>
    <name evidence="7" type="ORF">CRI94_04105</name>
</gene>
<dbReference type="AlphaFoldDB" id="A0A2A8D034"/>
<dbReference type="InterPro" id="IPR000600">
    <property type="entry name" value="ROK"/>
</dbReference>
<dbReference type="Gene3D" id="3.30.420.40">
    <property type="match status" value="2"/>
</dbReference>
<keyword evidence="7" id="KW-0418">Kinase</keyword>
<dbReference type="FunFam" id="3.30.420.40:FF:000136">
    <property type="entry name" value="Putative fructokinase"/>
    <property type="match status" value="1"/>
</dbReference>
<dbReference type="InterPro" id="IPR051804">
    <property type="entry name" value="Carb_Metab_Reg_Kinase/Isom"/>
</dbReference>
<keyword evidence="7" id="KW-0808">Transferase</keyword>
<evidence type="ECO:0000256" key="3">
    <source>
        <dbReference type="ARBA" id="ARBA00022833"/>
    </source>
</evidence>